<accession>A0A9N7UIQ8</accession>
<name>A0A9N7UIQ8_PLEPL</name>
<sequence>MVTGGSIVEETRDQTLMTHSDVPLTAELGADGHVSLCYSLKDTQTSWRRCSHEIYRTPGDNCRSQSHRFILIECKCCDFHINSADVSEDGGGRGRGEGGRGREGGREGA</sequence>
<reference evidence="2" key="1">
    <citation type="submission" date="2020-03" db="EMBL/GenBank/DDBJ databases">
        <authorList>
            <person name="Weist P."/>
        </authorList>
    </citation>
    <scope>NUCLEOTIDE SEQUENCE</scope>
</reference>
<evidence type="ECO:0000313" key="3">
    <source>
        <dbReference type="Proteomes" id="UP001153269"/>
    </source>
</evidence>
<organism evidence="2 3">
    <name type="scientific">Pleuronectes platessa</name>
    <name type="common">European plaice</name>
    <dbReference type="NCBI Taxonomy" id="8262"/>
    <lineage>
        <taxon>Eukaryota</taxon>
        <taxon>Metazoa</taxon>
        <taxon>Chordata</taxon>
        <taxon>Craniata</taxon>
        <taxon>Vertebrata</taxon>
        <taxon>Euteleostomi</taxon>
        <taxon>Actinopterygii</taxon>
        <taxon>Neopterygii</taxon>
        <taxon>Teleostei</taxon>
        <taxon>Neoteleostei</taxon>
        <taxon>Acanthomorphata</taxon>
        <taxon>Carangaria</taxon>
        <taxon>Pleuronectiformes</taxon>
        <taxon>Pleuronectoidei</taxon>
        <taxon>Pleuronectidae</taxon>
        <taxon>Pleuronectes</taxon>
    </lineage>
</organism>
<evidence type="ECO:0000256" key="1">
    <source>
        <dbReference type="SAM" id="MobiDB-lite"/>
    </source>
</evidence>
<dbReference type="EMBL" id="CADEAL010001413">
    <property type="protein sequence ID" value="CAB1432200.1"/>
    <property type="molecule type" value="Genomic_DNA"/>
</dbReference>
<comment type="caution">
    <text evidence="2">The sequence shown here is derived from an EMBL/GenBank/DDBJ whole genome shotgun (WGS) entry which is preliminary data.</text>
</comment>
<evidence type="ECO:0000313" key="2">
    <source>
        <dbReference type="EMBL" id="CAB1432200.1"/>
    </source>
</evidence>
<dbReference type="Proteomes" id="UP001153269">
    <property type="component" value="Unassembled WGS sequence"/>
</dbReference>
<feature type="region of interest" description="Disordered" evidence="1">
    <location>
        <begin position="84"/>
        <end position="109"/>
    </location>
</feature>
<protein>
    <submittedName>
        <fullName evidence="2">Uncharacterized protein</fullName>
    </submittedName>
</protein>
<dbReference type="AlphaFoldDB" id="A0A9N7UIQ8"/>
<gene>
    <name evidence="2" type="ORF">PLEPLA_LOCUS20257</name>
</gene>
<feature type="compositionally biased region" description="Basic and acidic residues" evidence="1">
    <location>
        <begin position="90"/>
        <end position="109"/>
    </location>
</feature>
<keyword evidence="3" id="KW-1185">Reference proteome</keyword>
<proteinExistence type="predicted"/>